<dbReference type="AlphaFoldDB" id="A0A544TAS0"/>
<feature type="transmembrane region" description="Helical" evidence="1">
    <location>
        <begin position="283"/>
        <end position="303"/>
    </location>
</feature>
<feature type="transmembrane region" description="Helical" evidence="1">
    <location>
        <begin position="231"/>
        <end position="251"/>
    </location>
</feature>
<evidence type="ECO:0000313" key="3">
    <source>
        <dbReference type="Proteomes" id="UP000317316"/>
    </source>
</evidence>
<organism evidence="2 3">
    <name type="scientific">Psychrobacillus lasiicapitis</name>
    <dbReference type="NCBI Taxonomy" id="1636719"/>
    <lineage>
        <taxon>Bacteria</taxon>
        <taxon>Bacillati</taxon>
        <taxon>Bacillota</taxon>
        <taxon>Bacilli</taxon>
        <taxon>Bacillales</taxon>
        <taxon>Bacillaceae</taxon>
        <taxon>Psychrobacillus</taxon>
    </lineage>
</organism>
<keyword evidence="1" id="KW-0472">Membrane</keyword>
<name>A0A544TAS0_9BACI</name>
<proteinExistence type="predicted"/>
<dbReference type="PANTHER" id="PTHR37305">
    <property type="entry name" value="INTEGRAL MEMBRANE PROTEIN-RELATED"/>
    <property type="match status" value="1"/>
</dbReference>
<feature type="transmembrane region" description="Helical" evidence="1">
    <location>
        <begin position="198"/>
        <end position="224"/>
    </location>
</feature>
<sequence>MLNLIRNEWMKLWHKKATWVMVALLIAMIIGLVAITKWIDRNTETPAWEQTVSEELTIVKQQLATPGIDEETKKSLEEQQMLLQYRLDEGIAPLASNSLEGFIMDSYGMSSIITLLTVIVAAGIVASEFSQGTIKMLLARPVQRWKILTSKFLTVVAFALFLTVVAYVVSLVMGLIFYEASGGGLLEVVNGQVTEVSYWLKSIWLNVLALGDVIIIASFAFAIGTVFRSSSLAIGIAIFLMFTGSQFAFFLKNYEIVKYILFSHTFTQMETGGSFIEGMSTPFSVAVLVAYFIFFLAISYWTFTKRDVTA</sequence>
<dbReference type="GO" id="GO:0140359">
    <property type="term" value="F:ABC-type transporter activity"/>
    <property type="evidence" value="ECO:0007669"/>
    <property type="project" value="InterPro"/>
</dbReference>
<dbReference type="GO" id="GO:0005886">
    <property type="term" value="C:plasma membrane"/>
    <property type="evidence" value="ECO:0007669"/>
    <property type="project" value="UniProtKB-SubCell"/>
</dbReference>
<evidence type="ECO:0000313" key="2">
    <source>
        <dbReference type="EMBL" id="TQR14554.1"/>
    </source>
</evidence>
<keyword evidence="1" id="KW-0812">Transmembrane</keyword>
<protein>
    <submittedName>
        <fullName evidence="2">ABC transporter permease</fullName>
    </submittedName>
</protein>
<dbReference type="Proteomes" id="UP000317316">
    <property type="component" value="Unassembled WGS sequence"/>
</dbReference>
<keyword evidence="1" id="KW-1133">Transmembrane helix</keyword>
<dbReference type="PANTHER" id="PTHR37305:SF1">
    <property type="entry name" value="MEMBRANE PROTEIN"/>
    <property type="match status" value="1"/>
</dbReference>
<dbReference type="OrthoDB" id="8613028at2"/>
<reference evidence="2 3" key="1">
    <citation type="submission" date="2019-05" db="EMBL/GenBank/DDBJ databases">
        <title>Psychrobacillus vulpis sp. nov., a new species isolated from feces of a red fox that inhabits in The Tablas de Daimiel Natural Park, Albacete, Spain.</title>
        <authorList>
            <person name="Rodriguez M."/>
            <person name="Reina J.C."/>
            <person name="Bejar V."/>
            <person name="Llamas I."/>
        </authorList>
    </citation>
    <scope>NUCLEOTIDE SEQUENCE [LARGE SCALE GENOMIC DNA]</scope>
    <source>
        <strain evidence="2 3">NEAU-3TGS17</strain>
    </source>
</reference>
<keyword evidence="3" id="KW-1185">Reference proteome</keyword>
<dbReference type="RefSeq" id="WP_142538535.1">
    <property type="nucleotide sequence ID" value="NZ_BMIE01000003.1"/>
</dbReference>
<dbReference type="EMBL" id="VDGH01000004">
    <property type="protein sequence ID" value="TQR14554.1"/>
    <property type="molecule type" value="Genomic_DNA"/>
</dbReference>
<gene>
    <name evidence="2" type="ORF">FG382_08875</name>
</gene>
<evidence type="ECO:0000256" key="1">
    <source>
        <dbReference type="SAM" id="Phobius"/>
    </source>
</evidence>
<comment type="caution">
    <text evidence="2">The sequence shown here is derived from an EMBL/GenBank/DDBJ whole genome shotgun (WGS) entry which is preliminary data.</text>
</comment>
<dbReference type="Pfam" id="PF12679">
    <property type="entry name" value="ABC2_membrane_2"/>
    <property type="match status" value="1"/>
</dbReference>
<feature type="transmembrane region" description="Helical" evidence="1">
    <location>
        <begin position="20"/>
        <end position="39"/>
    </location>
</feature>
<feature type="transmembrane region" description="Helical" evidence="1">
    <location>
        <begin position="107"/>
        <end position="131"/>
    </location>
</feature>
<accession>A0A544TAS0</accession>
<feature type="transmembrane region" description="Helical" evidence="1">
    <location>
        <begin position="152"/>
        <end position="178"/>
    </location>
</feature>